<reference evidence="6 7" key="1">
    <citation type="submission" date="2019-01" db="EMBL/GenBank/DDBJ databases">
        <title>Genome Assembly of Collichthys lucidus.</title>
        <authorList>
            <person name="Cai M."/>
            <person name="Xiao S."/>
        </authorList>
    </citation>
    <scope>NUCLEOTIDE SEQUENCE [LARGE SCALE GENOMIC DNA]</scope>
    <source>
        <strain evidence="6">JT15FE1705JMU</strain>
        <tissue evidence="6">Muscle</tissue>
    </source>
</reference>
<keyword evidence="6" id="KW-0675">Receptor</keyword>
<evidence type="ECO:0000313" key="7">
    <source>
        <dbReference type="Proteomes" id="UP000298787"/>
    </source>
</evidence>
<gene>
    <name evidence="6" type="ORF">D9C73_026852</name>
</gene>
<feature type="binding site" evidence="3">
    <location>
        <position position="46"/>
    </location>
    <ligand>
        <name>ATP</name>
        <dbReference type="ChEBI" id="CHEBI:30616"/>
    </ligand>
</feature>
<keyword evidence="1 3" id="KW-0547">Nucleotide-binding</keyword>
<organism evidence="6 7">
    <name type="scientific">Collichthys lucidus</name>
    <name type="common">Big head croaker</name>
    <name type="synonym">Sciaena lucida</name>
    <dbReference type="NCBI Taxonomy" id="240159"/>
    <lineage>
        <taxon>Eukaryota</taxon>
        <taxon>Metazoa</taxon>
        <taxon>Chordata</taxon>
        <taxon>Craniata</taxon>
        <taxon>Vertebrata</taxon>
        <taxon>Euteleostomi</taxon>
        <taxon>Actinopterygii</taxon>
        <taxon>Neopterygii</taxon>
        <taxon>Teleostei</taxon>
        <taxon>Neoteleostei</taxon>
        <taxon>Acanthomorphata</taxon>
        <taxon>Eupercaria</taxon>
        <taxon>Sciaenidae</taxon>
        <taxon>Collichthys</taxon>
    </lineage>
</organism>
<dbReference type="InterPro" id="IPR051681">
    <property type="entry name" value="Ser/Thr_Kinases-Pseudokinases"/>
</dbReference>
<dbReference type="GO" id="GO:0005524">
    <property type="term" value="F:ATP binding"/>
    <property type="evidence" value="ECO:0007669"/>
    <property type="project" value="UniProtKB-UniRule"/>
</dbReference>
<evidence type="ECO:0000256" key="2">
    <source>
        <dbReference type="ARBA" id="ARBA00022840"/>
    </source>
</evidence>
<dbReference type="PANTHER" id="PTHR44329:SF297">
    <property type="entry name" value="RECEPTOR-INTERACTING SERINE_THREONINE-PROTEIN KINASE 3"/>
    <property type="match status" value="1"/>
</dbReference>
<dbReference type="InterPro" id="IPR011009">
    <property type="entry name" value="Kinase-like_dom_sf"/>
</dbReference>
<dbReference type="SUPFAM" id="SSF56112">
    <property type="entry name" value="Protein kinase-like (PK-like)"/>
    <property type="match status" value="1"/>
</dbReference>
<dbReference type="PANTHER" id="PTHR44329">
    <property type="entry name" value="SERINE/THREONINE-PROTEIN KINASE TNNI3K-RELATED"/>
    <property type="match status" value="1"/>
</dbReference>
<dbReference type="Proteomes" id="UP000298787">
    <property type="component" value="Chromosome 24"/>
</dbReference>
<dbReference type="GO" id="GO:0004706">
    <property type="term" value="F:JUN kinase kinase kinase activity"/>
    <property type="evidence" value="ECO:0007669"/>
    <property type="project" value="TreeGrafter"/>
</dbReference>
<feature type="compositionally biased region" description="Basic and acidic residues" evidence="4">
    <location>
        <begin position="386"/>
        <end position="399"/>
    </location>
</feature>
<dbReference type="AlphaFoldDB" id="A0A4U5VXP4"/>
<accession>A0A4U5VXP4</accession>
<keyword evidence="2 3" id="KW-0067">ATP-binding</keyword>
<dbReference type="InterPro" id="IPR000719">
    <property type="entry name" value="Prot_kinase_dom"/>
</dbReference>
<dbReference type="Pfam" id="PF00069">
    <property type="entry name" value="Pkinase"/>
    <property type="match status" value="1"/>
</dbReference>
<dbReference type="STRING" id="240159.A0A4U5VXP4"/>
<evidence type="ECO:0000259" key="5">
    <source>
        <dbReference type="PROSITE" id="PS50011"/>
    </source>
</evidence>
<dbReference type="InterPro" id="IPR017441">
    <property type="entry name" value="Protein_kinase_ATP_BS"/>
</dbReference>
<dbReference type="PROSITE" id="PS00108">
    <property type="entry name" value="PROTEIN_KINASE_ST"/>
    <property type="match status" value="1"/>
</dbReference>
<dbReference type="InterPro" id="IPR008271">
    <property type="entry name" value="Ser/Thr_kinase_AS"/>
</dbReference>
<evidence type="ECO:0000256" key="1">
    <source>
        <dbReference type="ARBA" id="ARBA00022741"/>
    </source>
</evidence>
<dbReference type="Gene3D" id="1.10.510.10">
    <property type="entry name" value="Transferase(Phosphotransferase) domain 1"/>
    <property type="match status" value="1"/>
</dbReference>
<proteinExistence type="predicted"/>
<evidence type="ECO:0000313" key="6">
    <source>
        <dbReference type="EMBL" id="TKS93161.1"/>
    </source>
</evidence>
<sequence>MALSSQLAPALIEDSSLADWTVIGSGGFGQIFKARHRKWCCDVAIKLLHHDDGTSKSLLREIDMMRQGSSPYVIQVLGIFRGRLPSYGPTTQLGLVMEFMERGSLASLQETLHEAPPWPLVFRLAHQVSLGINFLHSLSPSVLHLDLKPSNVLLDTDLKAKLTDFGLARFYHSVSRISKKDNEEDGGTISYMPPEAFDLSYTPTRASDIYSYGILLWAMVTGKQPYEHAQTNIVRFRIPQGDRPSLDEITSQAAGIAGLTGLMNLMKRCWEAKPKQRPSSQGEKNSDDLIKISDFNVQHYIFTLCRLPECTTETEELYKMHKHAIVDAVHEVLKKLDKKEEQTITEQVQRVHITQPSEGTGVAAQNIFDNVPTGRPPVQEVAAHWTPDKRDKARVKDRPSTGAPNSCDVDTSRSSANHKEKVSSVHPIYASPALSSMRTSAQSRTATITQQVLRPNLYQQYHRQFSSPEALSRHAQPVHSPGVHIHLSNVTGFQQGNNNTMYIFDPTERKRHPTAPSRVNVPPPHSGNRRNQTGGVG</sequence>
<keyword evidence="6" id="KW-0808">Transferase</keyword>
<protein>
    <submittedName>
        <fullName evidence="6">Receptor-interacting serine/threonine-protein kinase 3</fullName>
    </submittedName>
</protein>
<feature type="region of interest" description="Disordered" evidence="4">
    <location>
        <begin position="384"/>
        <end position="424"/>
    </location>
</feature>
<evidence type="ECO:0000256" key="3">
    <source>
        <dbReference type="PROSITE-ProRule" id="PRU10141"/>
    </source>
</evidence>
<feature type="compositionally biased region" description="Polar residues" evidence="4">
    <location>
        <begin position="402"/>
        <end position="415"/>
    </location>
</feature>
<dbReference type="SMART" id="SM00220">
    <property type="entry name" value="S_TKc"/>
    <property type="match status" value="1"/>
</dbReference>
<dbReference type="EMBL" id="CM014101">
    <property type="protein sequence ID" value="TKS93161.1"/>
    <property type="molecule type" value="Genomic_DNA"/>
</dbReference>
<evidence type="ECO:0000256" key="4">
    <source>
        <dbReference type="SAM" id="MobiDB-lite"/>
    </source>
</evidence>
<feature type="domain" description="Protein kinase" evidence="5">
    <location>
        <begin position="17"/>
        <end position="290"/>
    </location>
</feature>
<keyword evidence="7" id="KW-1185">Reference proteome</keyword>
<name>A0A4U5VXP4_COLLU</name>
<feature type="region of interest" description="Disordered" evidence="4">
    <location>
        <begin position="509"/>
        <end position="537"/>
    </location>
</feature>
<dbReference type="PROSITE" id="PS50011">
    <property type="entry name" value="PROTEIN_KINASE_DOM"/>
    <property type="match status" value="1"/>
</dbReference>
<dbReference type="PROSITE" id="PS00107">
    <property type="entry name" value="PROTEIN_KINASE_ATP"/>
    <property type="match status" value="1"/>
</dbReference>
<keyword evidence="6" id="KW-0418">Kinase</keyword>